<dbReference type="PANTHER" id="PTHR30055:SF231">
    <property type="entry name" value="TRANSCRIPTIONAL REGULATORY PROTEIN (PROBABLY DEOR-FAMILY)-RELATED"/>
    <property type="match status" value="1"/>
</dbReference>
<keyword evidence="1 2" id="KW-0238">DNA-binding</keyword>
<reference evidence="4 5" key="1">
    <citation type="submission" date="2016-10" db="EMBL/GenBank/DDBJ databases">
        <authorList>
            <person name="de Groot N.N."/>
        </authorList>
    </citation>
    <scope>NUCLEOTIDE SEQUENCE [LARGE SCALE GENOMIC DNA]</scope>
    <source>
        <strain evidence="4 5">CGMCC 4.1877</strain>
    </source>
</reference>
<keyword evidence="5" id="KW-1185">Reference proteome</keyword>
<dbReference type="GO" id="GO:0000976">
    <property type="term" value="F:transcription cis-regulatory region binding"/>
    <property type="evidence" value="ECO:0007669"/>
    <property type="project" value="TreeGrafter"/>
</dbReference>
<feature type="domain" description="HTH tetR-type" evidence="3">
    <location>
        <begin position="13"/>
        <end position="73"/>
    </location>
</feature>
<dbReference type="AlphaFoldDB" id="A0A1I5GQI5"/>
<dbReference type="InterPro" id="IPR041583">
    <property type="entry name" value="TetR_C_31"/>
</dbReference>
<dbReference type="STRING" id="260086.SAMN05216207_104937"/>
<dbReference type="OrthoDB" id="6929199at2"/>
<dbReference type="InterPro" id="IPR009057">
    <property type="entry name" value="Homeodomain-like_sf"/>
</dbReference>
<protein>
    <submittedName>
        <fullName evidence="4">Transcriptional regulator, TetR family</fullName>
    </submittedName>
</protein>
<feature type="DNA-binding region" description="H-T-H motif" evidence="2">
    <location>
        <begin position="36"/>
        <end position="55"/>
    </location>
</feature>
<evidence type="ECO:0000259" key="3">
    <source>
        <dbReference type="PROSITE" id="PS50977"/>
    </source>
</evidence>
<dbReference type="InterPro" id="IPR050109">
    <property type="entry name" value="HTH-type_TetR-like_transc_reg"/>
</dbReference>
<name>A0A1I5GQI5_PSUAM</name>
<dbReference type="EMBL" id="FOUY01000049">
    <property type="protein sequence ID" value="SFO38116.1"/>
    <property type="molecule type" value="Genomic_DNA"/>
</dbReference>
<evidence type="ECO:0000313" key="4">
    <source>
        <dbReference type="EMBL" id="SFO38116.1"/>
    </source>
</evidence>
<accession>A0A1I5GQI5</accession>
<proteinExistence type="predicted"/>
<dbReference type="Pfam" id="PF00440">
    <property type="entry name" value="TetR_N"/>
    <property type="match status" value="1"/>
</dbReference>
<evidence type="ECO:0000313" key="5">
    <source>
        <dbReference type="Proteomes" id="UP000199614"/>
    </source>
</evidence>
<dbReference type="SUPFAM" id="SSF46689">
    <property type="entry name" value="Homeodomain-like"/>
    <property type="match status" value="1"/>
</dbReference>
<gene>
    <name evidence="4" type="ORF">SAMN05216207_104937</name>
</gene>
<dbReference type="GO" id="GO:0003700">
    <property type="term" value="F:DNA-binding transcription factor activity"/>
    <property type="evidence" value="ECO:0007669"/>
    <property type="project" value="TreeGrafter"/>
</dbReference>
<dbReference type="PROSITE" id="PS50977">
    <property type="entry name" value="HTH_TETR_2"/>
    <property type="match status" value="1"/>
</dbReference>
<evidence type="ECO:0000256" key="2">
    <source>
        <dbReference type="PROSITE-ProRule" id="PRU00335"/>
    </source>
</evidence>
<sequence length="177" mass="18987">MPEPVDGRLRKGERRRRALLDATLRLVGRGGAAAVTQRAVAAEAGVPPSAVLYYFDTVDDLLVAALIAVNDRYVVRLDAVGTVDALADLVADCARQDRLPAIAEYELFLHAARRDDLRAELHRWDTALAAAAVRLLPQAPDRRPLLVAAVNGLCLAAALGSPYDTGVLTRLVDGVDE</sequence>
<dbReference type="Pfam" id="PF17940">
    <property type="entry name" value="TetR_C_31"/>
    <property type="match status" value="1"/>
</dbReference>
<dbReference type="Gene3D" id="1.10.357.10">
    <property type="entry name" value="Tetracycline Repressor, domain 2"/>
    <property type="match status" value="1"/>
</dbReference>
<evidence type="ECO:0000256" key="1">
    <source>
        <dbReference type="ARBA" id="ARBA00023125"/>
    </source>
</evidence>
<dbReference type="InterPro" id="IPR001647">
    <property type="entry name" value="HTH_TetR"/>
</dbReference>
<dbReference type="RefSeq" id="WP_093354130.1">
    <property type="nucleotide sequence ID" value="NZ_FOUY01000049.1"/>
</dbReference>
<organism evidence="4 5">
    <name type="scientific">Pseudonocardia ammonioxydans</name>
    <dbReference type="NCBI Taxonomy" id="260086"/>
    <lineage>
        <taxon>Bacteria</taxon>
        <taxon>Bacillati</taxon>
        <taxon>Actinomycetota</taxon>
        <taxon>Actinomycetes</taxon>
        <taxon>Pseudonocardiales</taxon>
        <taxon>Pseudonocardiaceae</taxon>
        <taxon>Pseudonocardia</taxon>
    </lineage>
</organism>
<dbReference type="Proteomes" id="UP000199614">
    <property type="component" value="Unassembled WGS sequence"/>
</dbReference>
<dbReference type="PANTHER" id="PTHR30055">
    <property type="entry name" value="HTH-TYPE TRANSCRIPTIONAL REGULATOR RUTR"/>
    <property type="match status" value="1"/>
</dbReference>